<dbReference type="InterPro" id="IPR015424">
    <property type="entry name" value="PyrdxlP-dep_Trfase"/>
</dbReference>
<keyword evidence="7" id="KW-1185">Reference proteome</keyword>
<evidence type="ECO:0000256" key="5">
    <source>
        <dbReference type="RuleBase" id="RU362118"/>
    </source>
</evidence>
<dbReference type="CDD" id="cd00614">
    <property type="entry name" value="CGS_like"/>
    <property type="match status" value="1"/>
</dbReference>
<dbReference type="SUPFAM" id="SSF53383">
    <property type="entry name" value="PLP-dependent transferases"/>
    <property type="match status" value="1"/>
</dbReference>
<evidence type="ECO:0000256" key="2">
    <source>
        <dbReference type="ARBA" id="ARBA00009077"/>
    </source>
</evidence>
<dbReference type="PROSITE" id="PS00868">
    <property type="entry name" value="CYS_MET_METAB_PP"/>
    <property type="match status" value="1"/>
</dbReference>
<dbReference type="RefSeq" id="WP_141190367.1">
    <property type="nucleotide sequence ID" value="NZ_JBHUMR010000014.1"/>
</dbReference>
<keyword evidence="4 5" id="KW-0663">Pyridoxal phosphate</keyword>
<keyword evidence="3" id="KW-0808">Transferase</keyword>
<dbReference type="PIRSF" id="PIRSF001434">
    <property type="entry name" value="CGS"/>
    <property type="match status" value="1"/>
</dbReference>
<sequence>MGFEEKNYELETVLLHGGQEPDPTTGSRAVPIYQTSSYVFENTEHARKLFGLEEEGHIYSRIGNPTVEVLEKRIALAEGGVGALATASGMAAIAYSILNIAGSGDHIVAASNLYGGTYNLFNSTLSKYGIDVSFVDPTDPKNFKATIQSNTKAVFGEIIGNPSLHVLDVEAVSDIAHAAGIPLIVDNTFATPYVSRPFNFGADIVVHSATKWIGGHGSTIGGLIVDSGQFDWTNGNFPEFVEPDPGYHGLRYGLDLGRAGYITKARTQLLRDFGAALSPFSAFLILQGFETLHLRVKAHNDNAKKVAEHLSQHPLVSWVNYPGLKNHPSHELADYYLSNGYGSIVVFGIKGGLEAGKTFIDNLSLWSQLANVGDAKSLVIHPASTTHQQLSGDDLIKVGVTEDLVRLSVGIENVNDLLKDIDQALEKSKDKHPKLVV</sequence>
<accession>A0ABW5PSI4</accession>
<dbReference type="InterPro" id="IPR015422">
    <property type="entry name" value="PyrdxlP-dep_Trfase_small"/>
</dbReference>
<name>A0ABW5PSI4_9BACI</name>
<comment type="cofactor">
    <cofactor evidence="1 5">
        <name>pyridoxal 5'-phosphate</name>
        <dbReference type="ChEBI" id="CHEBI:597326"/>
    </cofactor>
</comment>
<dbReference type="InterPro" id="IPR000277">
    <property type="entry name" value="Cys/Met-Metab_PyrdxlP-dep_enz"/>
</dbReference>
<organism evidence="6 7">
    <name type="scientific">Terrilactibacillus laevilacticus</name>
    <dbReference type="NCBI Taxonomy" id="1380157"/>
    <lineage>
        <taxon>Bacteria</taxon>
        <taxon>Bacillati</taxon>
        <taxon>Bacillota</taxon>
        <taxon>Bacilli</taxon>
        <taxon>Bacillales</taxon>
        <taxon>Bacillaceae</taxon>
        <taxon>Terrilactibacillus</taxon>
    </lineage>
</organism>
<comment type="caution">
    <text evidence="6">The sequence shown here is derived from an EMBL/GenBank/DDBJ whole genome shotgun (WGS) entry which is preliminary data.</text>
</comment>
<proteinExistence type="inferred from homology"/>
<gene>
    <name evidence="6" type="ORF">ACFSTF_11260</name>
</gene>
<dbReference type="Proteomes" id="UP001597458">
    <property type="component" value="Unassembled WGS sequence"/>
</dbReference>
<dbReference type="Gene3D" id="3.40.640.10">
    <property type="entry name" value="Type I PLP-dependent aspartate aminotransferase-like (Major domain)"/>
    <property type="match status" value="1"/>
</dbReference>
<reference evidence="7" key="1">
    <citation type="journal article" date="2019" name="Int. J. Syst. Evol. Microbiol.">
        <title>The Global Catalogue of Microorganisms (GCM) 10K type strain sequencing project: providing services to taxonomists for standard genome sequencing and annotation.</title>
        <authorList>
            <consortium name="The Broad Institute Genomics Platform"/>
            <consortium name="The Broad Institute Genome Sequencing Center for Infectious Disease"/>
            <person name="Wu L."/>
            <person name="Ma J."/>
        </authorList>
    </citation>
    <scope>NUCLEOTIDE SEQUENCE [LARGE SCALE GENOMIC DNA]</scope>
    <source>
        <strain evidence="7">TISTR 2241</strain>
    </source>
</reference>
<dbReference type="NCBIfam" id="TIGR01326">
    <property type="entry name" value="OAH_OAS_sulfhy"/>
    <property type="match status" value="1"/>
</dbReference>
<comment type="similarity">
    <text evidence="2 5">Belongs to the trans-sulfuration enzymes family.</text>
</comment>
<protein>
    <submittedName>
        <fullName evidence="6">O-acetylhomoserine aminocarboxypropyltransferase/cysteine synthase family protein</fullName>
    </submittedName>
</protein>
<evidence type="ECO:0000256" key="1">
    <source>
        <dbReference type="ARBA" id="ARBA00001933"/>
    </source>
</evidence>
<dbReference type="InterPro" id="IPR006235">
    <property type="entry name" value="OAc-hSer/O-AcSer_sulfhydrylase"/>
</dbReference>
<dbReference type="Pfam" id="PF01053">
    <property type="entry name" value="Cys_Met_Meta_PP"/>
    <property type="match status" value="1"/>
</dbReference>
<evidence type="ECO:0000256" key="4">
    <source>
        <dbReference type="ARBA" id="ARBA00022898"/>
    </source>
</evidence>
<dbReference type="InterPro" id="IPR015421">
    <property type="entry name" value="PyrdxlP-dep_Trfase_major"/>
</dbReference>
<evidence type="ECO:0000256" key="3">
    <source>
        <dbReference type="ARBA" id="ARBA00022679"/>
    </source>
</evidence>
<dbReference type="PANTHER" id="PTHR43797">
    <property type="entry name" value="HOMOCYSTEINE/CYSTEINE SYNTHASE"/>
    <property type="match status" value="1"/>
</dbReference>
<evidence type="ECO:0000313" key="6">
    <source>
        <dbReference type="EMBL" id="MFD2617885.1"/>
    </source>
</evidence>
<evidence type="ECO:0000313" key="7">
    <source>
        <dbReference type="Proteomes" id="UP001597458"/>
    </source>
</evidence>
<dbReference type="Gene3D" id="3.90.1150.10">
    <property type="entry name" value="Aspartate Aminotransferase, domain 1"/>
    <property type="match status" value="1"/>
</dbReference>
<dbReference type="EMBL" id="JBHUMR010000014">
    <property type="protein sequence ID" value="MFD2617885.1"/>
    <property type="molecule type" value="Genomic_DNA"/>
</dbReference>
<dbReference type="PANTHER" id="PTHR43797:SF2">
    <property type="entry name" value="HOMOCYSTEINE_CYSTEINE SYNTHASE"/>
    <property type="match status" value="1"/>
</dbReference>
<dbReference type="InterPro" id="IPR054542">
    <property type="entry name" value="Cys_met_metab_PP"/>
</dbReference>